<feature type="compositionally biased region" description="Gly residues" evidence="1">
    <location>
        <begin position="231"/>
        <end position="246"/>
    </location>
</feature>
<sequence>MPTAGAEPIKRYTKKSAFGLARYNVMAPDPKNDPLKEPVVPAGWKAKFDEKYKTWFYVNLDSKLSQWEAPPGSHFPGDNAEDTGPPPYSPSQDKASTKGQNATGQNARQGQSLSFQQQGPSYGGYAQQGYGGYQQQQQQPGYGGYPQQGYGGYPQQGFGGYPQQGYSQPYPQQMQQQHKQSRFGGGAGMAMGAGAGLLGGLLISDAVHDAEMSGYENGYDQGYDNGNDNGDFGGGDFGGGDFGGDF</sequence>
<dbReference type="SUPFAM" id="SSF51045">
    <property type="entry name" value="WW domain"/>
    <property type="match status" value="1"/>
</dbReference>
<dbReference type="Pfam" id="PF00397">
    <property type="entry name" value="WW"/>
    <property type="match status" value="1"/>
</dbReference>
<accession>A0A4P6XPK4</accession>
<feature type="domain" description="WW" evidence="2">
    <location>
        <begin position="38"/>
        <end position="72"/>
    </location>
</feature>
<evidence type="ECO:0000259" key="2">
    <source>
        <dbReference type="PROSITE" id="PS50020"/>
    </source>
</evidence>
<dbReference type="PROSITE" id="PS50020">
    <property type="entry name" value="WW_DOMAIN_2"/>
    <property type="match status" value="1"/>
</dbReference>
<evidence type="ECO:0000256" key="1">
    <source>
        <dbReference type="SAM" id="MobiDB-lite"/>
    </source>
</evidence>
<feature type="region of interest" description="Disordered" evidence="1">
    <location>
        <begin position="213"/>
        <end position="246"/>
    </location>
</feature>
<dbReference type="STRING" id="2163413.A0A4P6XPK4"/>
<dbReference type="InterPro" id="IPR036020">
    <property type="entry name" value="WW_dom_sf"/>
</dbReference>
<feature type="compositionally biased region" description="Low complexity" evidence="1">
    <location>
        <begin position="116"/>
        <end position="140"/>
    </location>
</feature>
<feature type="region of interest" description="Disordered" evidence="1">
    <location>
        <begin position="67"/>
        <end position="186"/>
    </location>
</feature>
<protein>
    <submittedName>
        <fullName evidence="3">WW domain-containing protein</fullName>
    </submittedName>
</protein>
<evidence type="ECO:0000313" key="4">
    <source>
        <dbReference type="Proteomes" id="UP000292447"/>
    </source>
</evidence>
<feature type="compositionally biased region" description="Low complexity" evidence="1">
    <location>
        <begin position="214"/>
        <end position="230"/>
    </location>
</feature>
<dbReference type="Proteomes" id="UP000292447">
    <property type="component" value="Chromosome III"/>
</dbReference>
<keyword evidence="4" id="KW-1185">Reference proteome</keyword>
<dbReference type="CDD" id="cd00201">
    <property type="entry name" value="WW"/>
    <property type="match status" value="1"/>
</dbReference>
<name>A0A4P6XPK4_9ASCO</name>
<reference evidence="4" key="1">
    <citation type="submission" date="2019-03" db="EMBL/GenBank/DDBJ databases">
        <title>Snf2 controls pulcherriminic acid biosynthesis and connects pigmentation and antifungal activity of the yeast Metschnikowia pulcherrima.</title>
        <authorList>
            <person name="Gore-Lloyd D."/>
            <person name="Sumann I."/>
            <person name="Brachmann A.O."/>
            <person name="Schneeberger K."/>
            <person name="Ortiz-Merino R.A."/>
            <person name="Moreno-Beltran M."/>
            <person name="Schlaefli M."/>
            <person name="Kirner P."/>
            <person name="Santos Kron A."/>
            <person name="Wolfe K.H."/>
            <person name="Piel J."/>
            <person name="Ahrens C.H."/>
            <person name="Henk D."/>
            <person name="Freimoser F.M."/>
        </authorList>
    </citation>
    <scope>NUCLEOTIDE SEQUENCE [LARGE SCALE GENOMIC DNA]</scope>
    <source>
        <strain evidence="4">APC 1.2</strain>
    </source>
</reference>
<feature type="compositionally biased region" description="Polar residues" evidence="1">
    <location>
        <begin position="90"/>
        <end position="115"/>
    </location>
</feature>
<evidence type="ECO:0000313" key="3">
    <source>
        <dbReference type="EMBL" id="QBM88919.1"/>
    </source>
</evidence>
<organism evidence="3 4">
    <name type="scientific">Metschnikowia aff. pulcherrima</name>
    <dbReference type="NCBI Taxonomy" id="2163413"/>
    <lineage>
        <taxon>Eukaryota</taxon>
        <taxon>Fungi</taxon>
        <taxon>Dikarya</taxon>
        <taxon>Ascomycota</taxon>
        <taxon>Saccharomycotina</taxon>
        <taxon>Pichiomycetes</taxon>
        <taxon>Metschnikowiaceae</taxon>
        <taxon>Metschnikowia</taxon>
    </lineage>
</organism>
<dbReference type="EMBL" id="CP034458">
    <property type="protein sequence ID" value="QBM88919.1"/>
    <property type="molecule type" value="Genomic_DNA"/>
</dbReference>
<proteinExistence type="predicted"/>
<gene>
    <name evidence="3" type="primary">MPUL0C09000</name>
    <name evidence="3" type="ORF">METSCH_C09000</name>
</gene>
<dbReference type="SMART" id="SM00456">
    <property type="entry name" value="WW"/>
    <property type="match status" value="1"/>
</dbReference>
<dbReference type="Gene3D" id="2.20.70.10">
    <property type="match status" value="1"/>
</dbReference>
<dbReference type="AlphaFoldDB" id="A0A4P6XPK4"/>
<dbReference type="InterPro" id="IPR001202">
    <property type="entry name" value="WW_dom"/>
</dbReference>
<feature type="compositionally biased region" description="Gly residues" evidence="1">
    <location>
        <begin position="141"/>
        <end position="162"/>
    </location>
</feature>
<feature type="compositionally biased region" description="Low complexity" evidence="1">
    <location>
        <begin position="163"/>
        <end position="177"/>
    </location>
</feature>